<organism evidence="1 2">
    <name type="scientific">Aduncisulcus paluster</name>
    <dbReference type="NCBI Taxonomy" id="2918883"/>
    <lineage>
        <taxon>Eukaryota</taxon>
        <taxon>Metamonada</taxon>
        <taxon>Carpediemonas-like organisms</taxon>
        <taxon>Aduncisulcus</taxon>
    </lineage>
</organism>
<gene>
    <name evidence="1" type="ORF">ADUPG1_009987</name>
</gene>
<name>A0ABQ5KXG4_9EUKA</name>
<protein>
    <submittedName>
        <fullName evidence="1">Uncharacterized protein</fullName>
    </submittedName>
</protein>
<dbReference type="Proteomes" id="UP001057375">
    <property type="component" value="Unassembled WGS sequence"/>
</dbReference>
<sequence>MLEVRKPMVGNGSENGHPVLSSSRTLFVDHFKNFLVVKTFIVVTIPDSALQQYLCSLFDEPSNCILQQEDLENLTIKYIDIEGLGISNLEGIQYLAQSTSLIATGNPISNLDALITMDNLIRLSFGPTDESFDLFPISQLYIPNFNIYGPIPYVNLSLIREFPDICNYCFTIHNVENFDFSSLVGISPTQIALFDMYISDSNTELISQYVCQDNFNMQNVSFESTLPLPFQAESVNLIDINVSDLSCLISVSSLNTVSITSTGSSPLYYGKLSSLPPSITSFSAEYVDYPSFIEDISAALPHLETLVMMDMDCDLSNLNQEYFSDLNLEALTLKNLGIHRFSFGDSKHLEELTISNNPLEFDSISFLQDIPESLRTLRLVSVGLSAFPLDSFLPSGHTFTLIDLSENIMSDLNTLGLEYDGIVRFVILFGNYFNYSEDIDSIIEYLKSNRFPHTNFKGLSDKEYYEHDGHNNGQQHSNQCDRLPSFFANESCRLVTKKNNHKHQWVIDCAYGCYHEQHDKTTCSCDDTHRNECIECWNDGKGCKKTSASSSSVKCIHIGNESVGPMKGAYIYVNDDYSSPFLLFTFTDCDGKKTFKKYEFTEPKHDYEWHFLPIDLDNVVLCEIEGKGRWDKKNCRDFYIYSLVFTIPEESEIIEQISLLPWK</sequence>
<dbReference type="Gene3D" id="3.80.10.10">
    <property type="entry name" value="Ribonuclease Inhibitor"/>
    <property type="match status" value="2"/>
</dbReference>
<reference evidence="1" key="1">
    <citation type="submission" date="2022-03" db="EMBL/GenBank/DDBJ databases">
        <title>Draft genome sequence of Aduncisulcus paluster, a free-living microaerophilic Fornicata.</title>
        <authorList>
            <person name="Yuyama I."/>
            <person name="Kume K."/>
            <person name="Tamura T."/>
            <person name="Inagaki Y."/>
            <person name="Hashimoto T."/>
        </authorList>
    </citation>
    <scope>NUCLEOTIDE SEQUENCE</scope>
    <source>
        <strain evidence="1">NY0171</strain>
    </source>
</reference>
<dbReference type="SUPFAM" id="SSF52058">
    <property type="entry name" value="L domain-like"/>
    <property type="match status" value="1"/>
</dbReference>
<comment type="caution">
    <text evidence="1">The sequence shown here is derived from an EMBL/GenBank/DDBJ whole genome shotgun (WGS) entry which is preliminary data.</text>
</comment>
<dbReference type="EMBL" id="BQXS01011398">
    <property type="protein sequence ID" value="GKT37142.1"/>
    <property type="molecule type" value="Genomic_DNA"/>
</dbReference>
<keyword evidence="2" id="KW-1185">Reference proteome</keyword>
<proteinExistence type="predicted"/>
<evidence type="ECO:0000313" key="1">
    <source>
        <dbReference type="EMBL" id="GKT37142.1"/>
    </source>
</evidence>
<evidence type="ECO:0000313" key="2">
    <source>
        <dbReference type="Proteomes" id="UP001057375"/>
    </source>
</evidence>
<accession>A0ABQ5KXG4</accession>
<dbReference type="InterPro" id="IPR032675">
    <property type="entry name" value="LRR_dom_sf"/>
</dbReference>